<dbReference type="Proteomes" id="UP001174136">
    <property type="component" value="Unassembled WGS sequence"/>
</dbReference>
<dbReference type="AlphaFoldDB" id="A0AA47NLW7"/>
<feature type="region of interest" description="Disordered" evidence="1">
    <location>
        <begin position="1"/>
        <end position="22"/>
    </location>
</feature>
<evidence type="ECO:0000313" key="4">
    <source>
        <dbReference type="Proteomes" id="UP001174136"/>
    </source>
</evidence>
<comment type="caution">
    <text evidence="3">The sequence shown here is derived from an EMBL/GenBank/DDBJ whole genome shotgun (WGS) entry which is preliminary data.</text>
</comment>
<organism evidence="3 4">
    <name type="scientific">Merluccius polli</name>
    <name type="common">Benguela hake</name>
    <name type="synonym">Merluccius cadenati</name>
    <dbReference type="NCBI Taxonomy" id="89951"/>
    <lineage>
        <taxon>Eukaryota</taxon>
        <taxon>Metazoa</taxon>
        <taxon>Chordata</taxon>
        <taxon>Craniata</taxon>
        <taxon>Vertebrata</taxon>
        <taxon>Euteleostomi</taxon>
        <taxon>Actinopterygii</taxon>
        <taxon>Neopterygii</taxon>
        <taxon>Teleostei</taxon>
        <taxon>Neoteleostei</taxon>
        <taxon>Acanthomorphata</taxon>
        <taxon>Zeiogadaria</taxon>
        <taxon>Gadariae</taxon>
        <taxon>Gadiformes</taxon>
        <taxon>Gadoidei</taxon>
        <taxon>Merlucciidae</taxon>
        <taxon>Merluccius</taxon>
    </lineage>
</organism>
<name>A0AA47NLW7_MERPO</name>
<evidence type="ECO:0000259" key="2">
    <source>
        <dbReference type="Pfam" id="PF21789"/>
    </source>
</evidence>
<evidence type="ECO:0000313" key="3">
    <source>
        <dbReference type="EMBL" id="KAK0131091.1"/>
    </source>
</evidence>
<accession>A0AA47NLW7</accession>
<proteinExistence type="predicted"/>
<dbReference type="Pfam" id="PF21789">
    <property type="entry name" value="TNP-like_RNaseH_C"/>
    <property type="match status" value="1"/>
</dbReference>
<protein>
    <submittedName>
        <fullName evidence="3">Transposable element P transposase</fullName>
    </submittedName>
</protein>
<reference evidence="3" key="1">
    <citation type="journal article" date="2023" name="Front. Mar. Sci.">
        <title>A new Merluccius polli reference genome to investigate the effects of global change in West African waters.</title>
        <authorList>
            <person name="Mateo J.L."/>
            <person name="Blanco-Fernandez C."/>
            <person name="Garcia-Vazquez E."/>
            <person name="Machado-Schiaffino G."/>
        </authorList>
    </citation>
    <scope>NUCLEOTIDE SEQUENCE</scope>
    <source>
        <strain evidence="3">C29</strain>
        <tissue evidence="3">Fin</tissue>
    </source>
</reference>
<dbReference type="EMBL" id="JAOPHQ010006570">
    <property type="protein sequence ID" value="KAK0131091.1"/>
    <property type="molecule type" value="Genomic_DNA"/>
</dbReference>
<feature type="domain" description="Transposable element P transposase-like RNase H C-terminal" evidence="2">
    <location>
        <begin position="181"/>
        <end position="211"/>
    </location>
</feature>
<keyword evidence="4" id="KW-1185">Reference proteome</keyword>
<sequence>MISVLATPPSDPKLQRRFRDRSDPFMRDTGSHQRVFAIWSSLLDLMKAMLQKEAVRSVSVFHCDVLPQVVAALNTLLNMFVVFPNFLPTQTVKLQVINLQSIRFRSDSSRPHVQLACYCSIPGVFIWGICRNSSTKSTNQLHHTNSTNSRFESWLLAIACLTQLWDHLQPEHNLSYLFTSRLNQDIVENLFATVRWKGGCRDNPNAKEFRCALRALLHDDDLNTNRKSGVAFPLFISRLDERLWVEICMHTVTQNYLIYEAEGGVLYSSRVERPPRWTSVPMRCLGVSDSYRMFPPGWSLGRRRGLYDA</sequence>
<evidence type="ECO:0000256" key="1">
    <source>
        <dbReference type="SAM" id="MobiDB-lite"/>
    </source>
</evidence>
<gene>
    <name evidence="3" type="primary">T_7</name>
    <name evidence="3" type="ORF">N1851_034211</name>
</gene>
<dbReference type="InterPro" id="IPR048367">
    <property type="entry name" value="TNP-like_RNaseH_C"/>
</dbReference>